<accession>A0A4R1LDY5</accession>
<feature type="transmembrane region" description="Helical" evidence="1">
    <location>
        <begin position="111"/>
        <end position="130"/>
    </location>
</feature>
<protein>
    <submittedName>
        <fullName evidence="3">Peptidoglycan/LPS O-acetylase OafA/YrhL</fullName>
    </submittedName>
</protein>
<dbReference type="RefSeq" id="WP_131990493.1">
    <property type="nucleotide sequence ID" value="NZ_SMGK01000001.1"/>
</dbReference>
<dbReference type="PANTHER" id="PTHR23028:SF53">
    <property type="entry name" value="ACYL_TRANSF_3 DOMAIN-CONTAINING PROTEIN"/>
    <property type="match status" value="1"/>
</dbReference>
<sequence>MAAAERGSVISVDGVSTQASAPILPNLRRHIPALDGMRGFAAIGVVFFHYKTGHHFNHAWLNLITWIMGLGWMGVPLFFALSGFLITGILHDSFSKANWWRKFYLKRSFRIFPLYYLTLALILAADVGVGRMKAAGQTLWIYALYLQNLPSLYHRLSEFPSYLSTVHLWSLAVEEQFYLIWPIPLFLAWRRSRALQLCAIVFMLSFMARIACVALHCPMIVYFSFSPLRIGELCAGGFLALALRQGDALTRMISNVAPYIAGASILALSGVIFWAGTEDRTAPMISIGLTALSCLAVCLIYYCLHPGPLQRLFSNRILRWFGKISYGLYVYHMLFRPVYIRIVNRYLPHSSHGLQYLALISIAFTLSPLLAAASFYTYESYFLHIKERVSALGESRVAS</sequence>
<dbReference type="Proteomes" id="UP000295210">
    <property type="component" value="Unassembled WGS sequence"/>
</dbReference>
<keyword evidence="4" id="KW-1185">Reference proteome</keyword>
<feature type="transmembrane region" description="Helical" evidence="1">
    <location>
        <begin position="354"/>
        <end position="378"/>
    </location>
</feature>
<feature type="domain" description="Acyltransferase 3" evidence="2">
    <location>
        <begin position="32"/>
        <end position="370"/>
    </location>
</feature>
<dbReference type="OrthoDB" id="9796461at2"/>
<keyword evidence="1" id="KW-1133">Transmembrane helix</keyword>
<gene>
    <name evidence="3" type="ORF">C7378_0012</name>
</gene>
<dbReference type="EMBL" id="SMGK01000001">
    <property type="protein sequence ID" value="TCK75033.1"/>
    <property type="molecule type" value="Genomic_DNA"/>
</dbReference>
<feature type="transmembrane region" description="Helical" evidence="1">
    <location>
        <begin position="194"/>
        <end position="216"/>
    </location>
</feature>
<organism evidence="3 4">
    <name type="scientific">Acidipila rosea</name>
    <dbReference type="NCBI Taxonomy" id="768535"/>
    <lineage>
        <taxon>Bacteria</taxon>
        <taxon>Pseudomonadati</taxon>
        <taxon>Acidobacteriota</taxon>
        <taxon>Terriglobia</taxon>
        <taxon>Terriglobales</taxon>
        <taxon>Acidobacteriaceae</taxon>
        <taxon>Acidipila</taxon>
    </lineage>
</organism>
<comment type="caution">
    <text evidence="3">The sequence shown here is derived from an EMBL/GenBank/DDBJ whole genome shotgun (WGS) entry which is preliminary data.</text>
</comment>
<name>A0A4R1LDY5_9BACT</name>
<dbReference type="GO" id="GO:0016020">
    <property type="term" value="C:membrane"/>
    <property type="evidence" value="ECO:0007669"/>
    <property type="project" value="TreeGrafter"/>
</dbReference>
<dbReference type="PANTHER" id="PTHR23028">
    <property type="entry name" value="ACETYLTRANSFERASE"/>
    <property type="match status" value="1"/>
</dbReference>
<feature type="transmembrane region" description="Helical" evidence="1">
    <location>
        <begin position="222"/>
        <end position="244"/>
    </location>
</feature>
<dbReference type="AlphaFoldDB" id="A0A4R1LDY5"/>
<proteinExistence type="predicted"/>
<feature type="transmembrane region" description="Helical" evidence="1">
    <location>
        <begin position="282"/>
        <end position="304"/>
    </location>
</feature>
<evidence type="ECO:0000256" key="1">
    <source>
        <dbReference type="SAM" id="Phobius"/>
    </source>
</evidence>
<reference evidence="3 4" key="1">
    <citation type="submission" date="2019-03" db="EMBL/GenBank/DDBJ databases">
        <title>Genomic Encyclopedia of Type Strains, Phase IV (KMG-IV): sequencing the most valuable type-strain genomes for metagenomic binning, comparative biology and taxonomic classification.</title>
        <authorList>
            <person name="Goeker M."/>
        </authorList>
    </citation>
    <scope>NUCLEOTIDE SEQUENCE [LARGE SCALE GENOMIC DNA]</scope>
    <source>
        <strain evidence="3 4">DSM 103428</strain>
    </source>
</reference>
<dbReference type="InterPro" id="IPR002656">
    <property type="entry name" value="Acyl_transf_3_dom"/>
</dbReference>
<evidence type="ECO:0000259" key="2">
    <source>
        <dbReference type="Pfam" id="PF01757"/>
    </source>
</evidence>
<feature type="transmembrane region" description="Helical" evidence="1">
    <location>
        <begin position="256"/>
        <end position="276"/>
    </location>
</feature>
<dbReference type="GO" id="GO:0016747">
    <property type="term" value="F:acyltransferase activity, transferring groups other than amino-acyl groups"/>
    <property type="evidence" value="ECO:0007669"/>
    <property type="project" value="InterPro"/>
</dbReference>
<feature type="transmembrane region" description="Helical" evidence="1">
    <location>
        <begin position="324"/>
        <end position="342"/>
    </location>
</feature>
<evidence type="ECO:0000313" key="4">
    <source>
        <dbReference type="Proteomes" id="UP000295210"/>
    </source>
</evidence>
<dbReference type="InterPro" id="IPR050879">
    <property type="entry name" value="Acyltransferase_3"/>
</dbReference>
<dbReference type="Pfam" id="PF01757">
    <property type="entry name" value="Acyl_transf_3"/>
    <property type="match status" value="1"/>
</dbReference>
<feature type="transmembrane region" description="Helical" evidence="1">
    <location>
        <begin position="166"/>
        <end position="187"/>
    </location>
</feature>
<keyword evidence="1" id="KW-0472">Membrane</keyword>
<keyword evidence="1" id="KW-0812">Transmembrane</keyword>
<evidence type="ECO:0000313" key="3">
    <source>
        <dbReference type="EMBL" id="TCK75033.1"/>
    </source>
</evidence>
<dbReference type="GO" id="GO:0000271">
    <property type="term" value="P:polysaccharide biosynthetic process"/>
    <property type="evidence" value="ECO:0007669"/>
    <property type="project" value="TreeGrafter"/>
</dbReference>
<feature type="transmembrane region" description="Helical" evidence="1">
    <location>
        <begin position="63"/>
        <end position="90"/>
    </location>
</feature>